<organism evidence="2 3">
    <name type="scientific">Patella caerulea</name>
    <name type="common">Rayed Mediterranean limpet</name>
    <dbReference type="NCBI Taxonomy" id="87958"/>
    <lineage>
        <taxon>Eukaryota</taxon>
        <taxon>Metazoa</taxon>
        <taxon>Spiralia</taxon>
        <taxon>Lophotrochozoa</taxon>
        <taxon>Mollusca</taxon>
        <taxon>Gastropoda</taxon>
        <taxon>Patellogastropoda</taxon>
        <taxon>Patelloidea</taxon>
        <taxon>Patellidae</taxon>
        <taxon>Patella</taxon>
    </lineage>
</organism>
<gene>
    <name evidence="2" type="ORF">SNE40_007689</name>
</gene>
<name>A0AAN8JXB6_PATCE</name>
<dbReference type="PANTHER" id="PTHR47027">
    <property type="entry name" value="REVERSE TRANSCRIPTASE DOMAIN-CONTAINING PROTEIN"/>
    <property type="match status" value="1"/>
</dbReference>
<dbReference type="Pfam" id="PF00078">
    <property type="entry name" value="RVT_1"/>
    <property type="match status" value="1"/>
</dbReference>
<dbReference type="CDD" id="cd01650">
    <property type="entry name" value="RT_nLTR_like"/>
    <property type="match status" value="1"/>
</dbReference>
<reference evidence="2 3" key="1">
    <citation type="submission" date="2024-01" db="EMBL/GenBank/DDBJ databases">
        <title>The genome of the rayed Mediterranean limpet Patella caerulea (Linnaeus, 1758).</title>
        <authorList>
            <person name="Anh-Thu Weber A."/>
            <person name="Halstead-Nussloch G."/>
        </authorList>
    </citation>
    <scope>NUCLEOTIDE SEQUENCE [LARGE SCALE GENOMIC DNA]</scope>
    <source>
        <strain evidence="2">AATW-2023a</strain>
        <tissue evidence="2">Whole specimen</tissue>
    </source>
</reference>
<dbReference type="SUPFAM" id="SSF56672">
    <property type="entry name" value="DNA/RNA polymerases"/>
    <property type="match status" value="1"/>
</dbReference>
<accession>A0AAN8JXB6</accession>
<evidence type="ECO:0000313" key="3">
    <source>
        <dbReference type="Proteomes" id="UP001347796"/>
    </source>
</evidence>
<dbReference type="PANTHER" id="PTHR47027:SF20">
    <property type="entry name" value="REVERSE TRANSCRIPTASE-LIKE PROTEIN WITH RNA-DIRECTED DNA POLYMERASE DOMAIN"/>
    <property type="match status" value="1"/>
</dbReference>
<dbReference type="EMBL" id="JAZGQO010000006">
    <property type="protein sequence ID" value="KAK6185461.1"/>
    <property type="molecule type" value="Genomic_DNA"/>
</dbReference>
<evidence type="ECO:0000259" key="1">
    <source>
        <dbReference type="PROSITE" id="PS50878"/>
    </source>
</evidence>
<proteinExistence type="predicted"/>
<comment type="caution">
    <text evidence="2">The sequence shown here is derived from an EMBL/GenBank/DDBJ whole genome shotgun (WGS) entry which is preliminary data.</text>
</comment>
<keyword evidence="3" id="KW-1185">Reference proteome</keyword>
<protein>
    <recommendedName>
        <fullName evidence="1">Reverse transcriptase domain-containing protein</fullName>
    </recommendedName>
</protein>
<sequence>MQSRNPKDFWKMINNLNKQNDDTKADINIDMFYDYSKNLNDYTDVENDDEYNINSENSTLDKEISKEEILYSVKCLKNNKAAGTDMVINEYIKSTIEIFIPIYYIFFNLILNSGIVPASWTIGSIVPIYKKKGDCGLPENYRPITILSCLGKLFTSIINNRLNNFVDEHNLLNETQAGFRKDYAVTDHLFSLCAIMSYLRSQKKKLFCTFIDFSKAFDQVWRIGLWYKVLNSGITGKCFNVIYNMYQDIKSSVKYKNKISATFPCKIGVRQGENLSPLLFALYLNDLEAFLLNHDCKGVQTEYYENELLNYLKIFELLYADDTVLFADNVNNMNIMLNAFGEYCTLWKLNVNIDKTKVVIFGSRGQSNATFSLLNRDLEICDSYNYLGVVFSKGCSFAQAQPRIKNQASKALHLLYSRIHNLNLPIDCQLKLFDHTILPILLNGCEIWGFGDLSPIETIHNQFLSNILKVKKKYPSVHVIW</sequence>
<dbReference type="Proteomes" id="UP001347796">
    <property type="component" value="Unassembled WGS sequence"/>
</dbReference>
<dbReference type="InterPro" id="IPR043502">
    <property type="entry name" value="DNA/RNA_pol_sf"/>
</dbReference>
<feature type="domain" description="Reverse transcriptase" evidence="1">
    <location>
        <begin position="109"/>
        <end position="391"/>
    </location>
</feature>
<dbReference type="AlphaFoldDB" id="A0AAN8JXB6"/>
<evidence type="ECO:0000313" key="2">
    <source>
        <dbReference type="EMBL" id="KAK6185461.1"/>
    </source>
</evidence>
<dbReference type="InterPro" id="IPR000477">
    <property type="entry name" value="RT_dom"/>
</dbReference>
<dbReference type="PROSITE" id="PS50878">
    <property type="entry name" value="RT_POL"/>
    <property type="match status" value="1"/>
</dbReference>